<protein>
    <submittedName>
        <fullName evidence="1">Dicarboxylate transport</fullName>
    </submittedName>
</protein>
<evidence type="ECO:0000313" key="1">
    <source>
        <dbReference type="EMBL" id="SEA28847.1"/>
    </source>
</evidence>
<sequence>MRKSRFVPLTAVLLIVALCSWAWWERDRVAPVLINALIEGGRIDAIHGLKFSFGQTDIERLDISLDSGAKLQLEEMRLVRPFSMIFSTGRNRARVTIEKLKFSPPEATVSDVAAPERRDAQPEQDFKLSDASKVLLAYLPEQLQISELIWPENGAQSAALELHRDHERHTISANLSSGEQQLSLQIQPQERQLELVARLGTRGHEPALSLHGNLIPTDSGTWRAAAQLDSDLEQLTGLPLAGSLDDIAASASGQLAASVEAEIPDELFHFQGYRKVSAKLHSESLQLTLPEELLGVPLELLLSTDGIPIDIALTSLQPIRGERVSGSATVKLTPAGQKRPLLDLSIETDTDTGIPVIGLKGTLNLEAAGPLLKAPRWQERLKAITIDSPSGAIGFDGTAKMKPLHERGDGNQHWLSDASLTLVPDSRAKFSFAVEADKDRIKGKVIAQLLEALKLHIPHWPGTIQMTGGPVTLQLATEGSDTPVRSKLQQINCMISEESNCSLRLAATAERIAHSASKLSIRKPSVDTQLNFTLQANGQRWLFHHTDFSAQGITSDSIGVDNLRLTSPLLDCTLANGKQTCNSKKLRADFALVKADQLTASGAVNFDNFQFQQHSGKQQLSSRYSSEGLKFTAQGSYQLEPLLNGKLDFQDQRLSGEGHIRLGSLRTQTTWHHDLESAKGFAAFTLEEAKFSQQQPLSKAVQGLPLDIVAGKVAAKGSLSWPQDRSSRDTADIELNNVAVVYKDSFATGVQAKLTLSKRTGHWLTAEPRPVKIDTLDVGLPIKDIRFAVSLDEKGDLKLGDVGAKLLSGTLQSEALTWNLNGEERRSLVLLNEISLRELARETEAGNFAASGIIDMRIPLLTNADGITVEKGTIEARPPGGRLRYYGAFSAEMLSTNPQLKLIAGALEDYNYRALSGTLEYPPSGDMQLQLKLIGRSQSVDADRDLIINLNLENNIPAMLRSLQASRDLSEALERQIQ</sequence>
<reference evidence="2" key="1">
    <citation type="submission" date="2016-10" db="EMBL/GenBank/DDBJ databases">
        <authorList>
            <person name="Varghese N."/>
            <person name="Submissions S."/>
        </authorList>
    </citation>
    <scope>NUCLEOTIDE SEQUENCE [LARGE SCALE GENOMIC DNA]</scope>
    <source>
        <strain evidence="2">CGMCC 1.10657</strain>
    </source>
</reference>
<accession>A0A1H3ZYX9</accession>
<dbReference type="EMBL" id="FNQO01000003">
    <property type="protein sequence ID" value="SEA28847.1"/>
    <property type="molecule type" value="Genomic_DNA"/>
</dbReference>
<evidence type="ECO:0000313" key="2">
    <source>
        <dbReference type="Proteomes" id="UP000198658"/>
    </source>
</evidence>
<proteinExistence type="predicted"/>
<dbReference type="InterPro" id="IPR021730">
    <property type="entry name" value="YdbH"/>
</dbReference>
<name>A0A1H3ZYX9_9GAMM</name>
<dbReference type="Proteomes" id="UP000198658">
    <property type="component" value="Unassembled WGS sequence"/>
</dbReference>
<organism evidence="1 2">
    <name type="scientific">Microbulbifer marinus</name>
    <dbReference type="NCBI Taxonomy" id="658218"/>
    <lineage>
        <taxon>Bacteria</taxon>
        <taxon>Pseudomonadati</taxon>
        <taxon>Pseudomonadota</taxon>
        <taxon>Gammaproteobacteria</taxon>
        <taxon>Cellvibrionales</taxon>
        <taxon>Microbulbiferaceae</taxon>
        <taxon>Microbulbifer</taxon>
    </lineage>
</organism>
<dbReference type="AlphaFoldDB" id="A0A1H3ZYX9"/>
<gene>
    <name evidence="1" type="ORF">SAMN05216562_2437</name>
</gene>
<dbReference type="STRING" id="658218.SAMN05216562_2437"/>
<dbReference type="Pfam" id="PF11739">
    <property type="entry name" value="YdbH-like"/>
    <property type="match status" value="1"/>
</dbReference>
<dbReference type="RefSeq" id="WP_170833202.1">
    <property type="nucleotide sequence ID" value="NZ_FNQO01000003.1"/>
</dbReference>
<keyword evidence="2" id="KW-1185">Reference proteome</keyword>